<keyword evidence="5 8" id="KW-0436">Ligase</keyword>
<evidence type="ECO:0000256" key="7">
    <source>
        <dbReference type="ARBA" id="ARBA00048668"/>
    </source>
</evidence>
<dbReference type="InterPro" id="IPR041525">
    <property type="entry name" value="N/Namide_PRibTrfase"/>
</dbReference>
<comment type="caution">
    <text evidence="11">The sequence shown here is derived from an EMBL/GenBank/DDBJ whole genome shotgun (WGS) entry which is preliminary data.</text>
</comment>
<accession>A0A427YEA8</accession>
<evidence type="ECO:0000313" key="11">
    <source>
        <dbReference type="EMBL" id="RSH89297.1"/>
    </source>
</evidence>
<dbReference type="Pfam" id="PF17767">
    <property type="entry name" value="NAPRTase_N"/>
    <property type="match status" value="1"/>
</dbReference>
<evidence type="ECO:0000256" key="3">
    <source>
        <dbReference type="ARBA" id="ARBA00013236"/>
    </source>
</evidence>
<dbReference type="NCBIfam" id="TIGR01514">
    <property type="entry name" value="NAPRTase"/>
    <property type="match status" value="1"/>
</dbReference>
<comment type="PTM">
    <text evidence="8">Transiently phosphorylated on a His residue during the reaction cycle. Phosphorylation strongly increases the affinity for substrates and increases the rate of nicotinate D-ribonucleotide production. Dephosphorylation regenerates the low-affinity form of the enzyme, leading to product release.</text>
</comment>
<keyword evidence="6 8" id="KW-0662">Pyridine nucleotide biosynthesis</keyword>
<dbReference type="GO" id="GO:0004516">
    <property type="term" value="F:nicotinate phosphoribosyltransferase activity"/>
    <property type="evidence" value="ECO:0007669"/>
    <property type="project" value="UniProtKB-UniRule"/>
</dbReference>
<reference evidence="11 12" key="1">
    <citation type="submission" date="2018-11" db="EMBL/GenBank/DDBJ databases">
        <title>Genome sequence of Saitozyma podzolica DSM 27192.</title>
        <authorList>
            <person name="Aliyu H."/>
            <person name="Gorte O."/>
            <person name="Ochsenreither K."/>
        </authorList>
    </citation>
    <scope>NUCLEOTIDE SEQUENCE [LARGE SCALE GENOMIC DNA]</scope>
    <source>
        <strain evidence="11 12">DSM 27192</strain>
    </source>
</reference>
<dbReference type="SUPFAM" id="SSF51690">
    <property type="entry name" value="Nicotinate/Quinolinate PRTase C-terminal domain-like"/>
    <property type="match status" value="1"/>
</dbReference>
<evidence type="ECO:0000259" key="9">
    <source>
        <dbReference type="Pfam" id="PF04095"/>
    </source>
</evidence>
<dbReference type="GO" id="GO:0016757">
    <property type="term" value="F:glycosyltransferase activity"/>
    <property type="evidence" value="ECO:0007669"/>
    <property type="project" value="UniProtKB-KW"/>
</dbReference>
<comment type="catalytic activity">
    <reaction evidence="7 8">
        <text>5-phospho-alpha-D-ribose 1-diphosphate + nicotinate + ATP + H2O = nicotinate beta-D-ribonucleotide + ADP + phosphate + diphosphate</text>
        <dbReference type="Rhea" id="RHEA:36163"/>
        <dbReference type="ChEBI" id="CHEBI:15377"/>
        <dbReference type="ChEBI" id="CHEBI:30616"/>
        <dbReference type="ChEBI" id="CHEBI:32544"/>
        <dbReference type="ChEBI" id="CHEBI:33019"/>
        <dbReference type="ChEBI" id="CHEBI:43474"/>
        <dbReference type="ChEBI" id="CHEBI:57502"/>
        <dbReference type="ChEBI" id="CHEBI:58017"/>
        <dbReference type="ChEBI" id="CHEBI:456216"/>
        <dbReference type="EC" id="6.3.4.21"/>
    </reaction>
</comment>
<protein>
    <recommendedName>
        <fullName evidence="3 8">Nicotinate phosphoribosyltransferase</fullName>
        <ecNumber evidence="3 8">6.3.4.21</ecNumber>
    </recommendedName>
</protein>
<sequence length="449" mass="50441">MAHPFRVPSKQVEIPFSILDNDLYKFTMQNAVLKHFHDARVVIRFTNRSPQMLFSKESFEWIKEHVMRLSTVRLQQFEREALAKACPYFPDSYLDFLAGLVLKPEEQVALTFHPTEQNDWGTIQCAITGLWRECILYEVPIMSIMSEGYFKFVDTDWNLDGQVEKAKQKALDMLSPPNGITPLIFSEFGTRRRRSFHVQDLVMRGLVEGYEEHKVRGAKGGVLAGTSNVYLALKYGVPPSGTIAHEWIMAIGAKYGYTGANGRAMDLWEAAYPRGPGAAPLTMLTDTYTAQAFFVDFIADPQRALRWTALRQDSGDPFKFVKEAKEAWMTVGKLAGMSEHDGILKGRRIVFSDGLDVKKAIDLQKGCDEHGVGAAFGIGTSLTNDFNKASDPSEISKPLNIVIKLNQIDGKPCVKLSDDKGKYTGDLEEVKRVQQELHLPADHEGKRRG</sequence>
<dbReference type="EC" id="6.3.4.21" evidence="3 8"/>
<evidence type="ECO:0000256" key="8">
    <source>
        <dbReference type="RuleBase" id="RU003838"/>
    </source>
</evidence>
<dbReference type="InterPro" id="IPR006406">
    <property type="entry name" value="Nic_PRibTrfase"/>
</dbReference>
<dbReference type="OrthoDB" id="193380at2759"/>
<keyword evidence="11" id="KW-0808">Transferase</keyword>
<keyword evidence="11" id="KW-0328">Glycosyltransferase</keyword>
<evidence type="ECO:0000256" key="5">
    <source>
        <dbReference type="ARBA" id="ARBA00022598"/>
    </source>
</evidence>
<comment type="similarity">
    <text evidence="2 8">Belongs to the NAPRTase family.</text>
</comment>
<dbReference type="InterPro" id="IPR036068">
    <property type="entry name" value="Nicotinate_pribotase-like_C"/>
</dbReference>
<gene>
    <name evidence="11" type="primary">NPT1</name>
    <name evidence="11" type="ORF">EHS25_002409</name>
</gene>
<dbReference type="PANTHER" id="PTHR11098">
    <property type="entry name" value="NICOTINATE PHOSPHORIBOSYLTRANSFERASE"/>
    <property type="match status" value="1"/>
</dbReference>
<evidence type="ECO:0000313" key="12">
    <source>
        <dbReference type="Proteomes" id="UP000279259"/>
    </source>
</evidence>
<feature type="domain" description="Nicotinate phosphoribosyltransferase N-terminal" evidence="10">
    <location>
        <begin position="19"/>
        <end position="146"/>
    </location>
</feature>
<dbReference type="InterPro" id="IPR040727">
    <property type="entry name" value="NAPRTase_N"/>
</dbReference>
<organism evidence="11 12">
    <name type="scientific">Saitozyma podzolica</name>
    <dbReference type="NCBI Taxonomy" id="1890683"/>
    <lineage>
        <taxon>Eukaryota</taxon>
        <taxon>Fungi</taxon>
        <taxon>Dikarya</taxon>
        <taxon>Basidiomycota</taxon>
        <taxon>Agaricomycotina</taxon>
        <taxon>Tremellomycetes</taxon>
        <taxon>Tremellales</taxon>
        <taxon>Trimorphomycetaceae</taxon>
        <taxon>Saitozyma</taxon>
    </lineage>
</organism>
<dbReference type="PIRSF" id="PIRSF000484">
    <property type="entry name" value="NAPRT"/>
    <property type="match status" value="1"/>
</dbReference>
<keyword evidence="12" id="KW-1185">Reference proteome</keyword>
<dbReference type="AlphaFoldDB" id="A0A427YEA8"/>
<evidence type="ECO:0000256" key="6">
    <source>
        <dbReference type="ARBA" id="ARBA00022642"/>
    </source>
</evidence>
<dbReference type="GO" id="GO:0034355">
    <property type="term" value="P:NAD+ biosynthetic process via the salvage pathway"/>
    <property type="evidence" value="ECO:0007669"/>
    <property type="project" value="TreeGrafter"/>
</dbReference>
<dbReference type="Gene3D" id="3.20.140.10">
    <property type="entry name" value="nicotinate phosphoribosyltransferase"/>
    <property type="match status" value="1"/>
</dbReference>
<dbReference type="UniPathway" id="UPA00253">
    <property type="reaction ID" value="UER00457"/>
</dbReference>
<evidence type="ECO:0000256" key="1">
    <source>
        <dbReference type="ARBA" id="ARBA00004952"/>
    </source>
</evidence>
<dbReference type="GO" id="GO:0005829">
    <property type="term" value="C:cytosol"/>
    <property type="evidence" value="ECO:0007669"/>
    <property type="project" value="TreeGrafter"/>
</dbReference>
<evidence type="ECO:0000256" key="2">
    <source>
        <dbReference type="ARBA" id="ARBA00010897"/>
    </source>
</evidence>
<evidence type="ECO:0000259" key="10">
    <source>
        <dbReference type="Pfam" id="PF17767"/>
    </source>
</evidence>
<proteinExistence type="inferred from homology"/>
<dbReference type="SUPFAM" id="SSF54675">
    <property type="entry name" value="Nicotinate/Quinolinate PRTase N-terminal domain-like"/>
    <property type="match status" value="1"/>
</dbReference>
<dbReference type="Proteomes" id="UP000279259">
    <property type="component" value="Unassembled WGS sequence"/>
</dbReference>
<comment type="pathway">
    <text evidence="1 8">Cofactor biosynthesis; NAD(+) biosynthesis; nicotinate D-ribonucleotide from nicotinate: step 1/1.</text>
</comment>
<dbReference type="STRING" id="1890683.A0A427YEA8"/>
<dbReference type="EMBL" id="RSCD01000014">
    <property type="protein sequence ID" value="RSH89297.1"/>
    <property type="molecule type" value="Genomic_DNA"/>
</dbReference>
<comment type="function">
    <text evidence="8">Catalyzes the synthesis of beta-nicotinate D-ribonucleotide from nicotinate and 5-phospho-D-ribose 1-phosphate at the expense of ATP.</text>
</comment>
<dbReference type="InterPro" id="IPR007229">
    <property type="entry name" value="Nic_PRibTrfase-Fam"/>
</dbReference>
<evidence type="ECO:0000256" key="4">
    <source>
        <dbReference type="ARBA" id="ARBA00022553"/>
    </source>
</evidence>
<keyword evidence="4" id="KW-0597">Phosphoprotein</keyword>
<dbReference type="PANTHER" id="PTHR11098:SF1">
    <property type="entry name" value="NICOTINATE PHOSPHORIBOSYLTRANSFERASE"/>
    <property type="match status" value="1"/>
</dbReference>
<dbReference type="Pfam" id="PF04095">
    <property type="entry name" value="NAPRTase"/>
    <property type="match status" value="1"/>
</dbReference>
<name>A0A427YEA8_9TREE</name>
<feature type="domain" description="Nicotinate/nicotinamide phosphoribosyltransferase" evidence="9">
    <location>
        <begin position="185"/>
        <end position="440"/>
    </location>
</feature>